<gene>
    <name evidence="1" type="ORF">FAJ36_06820</name>
</gene>
<proteinExistence type="predicted"/>
<evidence type="ECO:0000313" key="1">
    <source>
        <dbReference type="EMBL" id="TII04984.1"/>
    </source>
</evidence>
<evidence type="ECO:0000313" key="2">
    <source>
        <dbReference type="Proteomes" id="UP000305785"/>
    </source>
</evidence>
<name>A0A4T2H1A2_STRSU</name>
<accession>A0A4T2H1A2</accession>
<dbReference type="RefSeq" id="WP_136671616.1">
    <property type="nucleotide sequence ID" value="NZ_SSXN01000008.1"/>
</dbReference>
<dbReference type="Proteomes" id="UP000305785">
    <property type="component" value="Unassembled WGS sequence"/>
</dbReference>
<comment type="caution">
    <text evidence="1">The sequence shown here is derived from an EMBL/GenBank/DDBJ whole genome shotgun (WGS) entry which is preliminary data.</text>
</comment>
<sequence length="155" mass="17782">MFKFIATNELDGQRLIYRKSEYSIDTIPVRNSDICILIDYLQIGFDSVSNACTQIFGFFPQFQFSERREFSIPNAQKGVLLLNSEKYGLEAGDSLCLKQTGDWISVYSDKTKYIYFGKPQLSFNVSYIKFFPCCIAAINDAGELEGLWMLIDIEE</sequence>
<reference evidence="1 2" key="1">
    <citation type="submission" date="2019-04" db="EMBL/GenBank/DDBJ databases">
        <title>Genome analysis of Streptococcus suis strain WUSS330.</title>
        <authorList>
            <person name="Chen H."/>
            <person name="Gao X."/>
            <person name="Wu Z."/>
        </authorList>
    </citation>
    <scope>NUCLEOTIDE SEQUENCE [LARGE SCALE GENOMIC DNA]</scope>
    <source>
        <strain evidence="1 2">WUSS330</strain>
    </source>
</reference>
<dbReference type="AlphaFoldDB" id="A0A4T2H1A2"/>
<dbReference type="EMBL" id="SSXN01000008">
    <property type="protein sequence ID" value="TII04984.1"/>
    <property type="molecule type" value="Genomic_DNA"/>
</dbReference>
<protein>
    <submittedName>
        <fullName evidence="1">Uncharacterized protein</fullName>
    </submittedName>
</protein>
<organism evidence="1 2">
    <name type="scientific">Streptococcus suis</name>
    <dbReference type="NCBI Taxonomy" id="1307"/>
    <lineage>
        <taxon>Bacteria</taxon>
        <taxon>Bacillati</taxon>
        <taxon>Bacillota</taxon>
        <taxon>Bacilli</taxon>
        <taxon>Lactobacillales</taxon>
        <taxon>Streptococcaceae</taxon>
        <taxon>Streptococcus</taxon>
    </lineage>
</organism>